<keyword evidence="2" id="KW-1185">Reference proteome</keyword>
<evidence type="ECO:0000313" key="2">
    <source>
        <dbReference type="Proteomes" id="UP001486888"/>
    </source>
</evidence>
<organism evidence="1 2">
    <name type="scientific">Glutamicibacter ectropisis</name>
    <dbReference type="NCBI Taxonomy" id="3046593"/>
    <lineage>
        <taxon>Bacteria</taxon>
        <taxon>Bacillati</taxon>
        <taxon>Actinomycetota</taxon>
        <taxon>Actinomycetes</taxon>
        <taxon>Micrococcales</taxon>
        <taxon>Micrococcaceae</taxon>
        <taxon>Glutamicibacter</taxon>
    </lineage>
</organism>
<dbReference type="RefSeq" id="WP_345474037.1">
    <property type="nucleotide sequence ID" value="NZ_CP125942.1"/>
</dbReference>
<dbReference type="KEGG" id="gey:QMQ05_06670"/>
<accession>A0AAU6WJ78</accession>
<proteinExistence type="predicted"/>
<reference evidence="1 2" key="1">
    <citation type="submission" date="2023-05" db="EMBL/GenBank/DDBJ databases">
        <title>Glutamicibacter sp. B1, complete genome.</title>
        <authorList>
            <person name="Long Y.H."/>
            <person name="Fang T."/>
            <person name="Li X.Y."/>
        </authorList>
    </citation>
    <scope>NUCLEOTIDE SEQUENCE [LARGE SCALE GENOMIC DNA]</scope>
    <source>
        <strain evidence="1 2">B1</strain>
    </source>
</reference>
<gene>
    <name evidence="1" type="ORF">QMQ05_06670</name>
</gene>
<dbReference type="Proteomes" id="UP001486888">
    <property type="component" value="Chromosome"/>
</dbReference>
<evidence type="ECO:0008006" key="3">
    <source>
        <dbReference type="Google" id="ProtNLM"/>
    </source>
</evidence>
<dbReference type="EMBL" id="CP125942">
    <property type="protein sequence ID" value="XAO47198.1"/>
    <property type="molecule type" value="Genomic_DNA"/>
</dbReference>
<evidence type="ECO:0000313" key="1">
    <source>
        <dbReference type="EMBL" id="XAO47198.1"/>
    </source>
</evidence>
<dbReference type="AlphaFoldDB" id="A0AAU6WJ78"/>
<protein>
    <recommendedName>
        <fullName evidence="3">XRE family transcriptional regulator</fullName>
    </recommendedName>
</protein>
<sequence length="127" mass="13705">MGTTSTIGSVHAETSRMDFREIVRRLNASLGAAMVSALAGAKDPKASYRWQKENGTIPSDTSQARILLAHRAWVMVSDVDGEQVARQWFLGANPWLDEISPVEAIHQDRFKAVIDAAGAMSSGGYSG</sequence>
<name>A0AAU6WJ78_9MICC</name>